<dbReference type="InterPro" id="IPR040079">
    <property type="entry name" value="Glutathione_S-Trfase"/>
</dbReference>
<feature type="domain" description="GST N-terminal" evidence="1">
    <location>
        <begin position="6"/>
        <end position="87"/>
    </location>
</feature>
<dbReference type="Pfam" id="PF14834">
    <property type="entry name" value="GST_C_4"/>
    <property type="match status" value="1"/>
</dbReference>
<dbReference type="EC" id="2.5.1.18" evidence="2"/>
<dbReference type="Gene3D" id="1.20.1050.10">
    <property type="match status" value="1"/>
</dbReference>
<dbReference type="Pfam" id="PF13417">
    <property type="entry name" value="GST_N_3"/>
    <property type="match status" value="1"/>
</dbReference>
<dbReference type="Gene3D" id="3.40.30.10">
    <property type="entry name" value="Glutaredoxin"/>
    <property type="match status" value="1"/>
</dbReference>
<name>A0ABW9AA78_9BURK</name>
<organism evidence="2 3">
    <name type="scientific">Herbaspirillum lusitanum</name>
    <dbReference type="NCBI Taxonomy" id="213312"/>
    <lineage>
        <taxon>Bacteria</taxon>
        <taxon>Pseudomonadati</taxon>
        <taxon>Pseudomonadota</taxon>
        <taxon>Betaproteobacteria</taxon>
        <taxon>Burkholderiales</taxon>
        <taxon>Oxalobacteraceae</taxon>
        <taxon>Herbaspirillum</taxon>
    </lineage>
</organism>
<dbReference type="CDD" id="cd00570">
    <property type="entry name" value="GST_N_family"/>
    <property type="match status" value="1"/>
</dbReference>
<dbReference type="InterPro" id="IPR004045">
    <property type="entry name" value="Glutathione_S-Trfase_N"/>
</dbReference>
<evidence type="ECO:0000259" key="1">
    <source>
        <dbReference type="PROSITE" id="PS50404"/>
    </source>
</evidence>
<dbReference type="PROSITE" id="PS50404">
    <property type="entry name" value="GST_NTER"/>
    <property type="match status" value="1"/>
</dbReference>
<sequence>MNNPRFKLYIDAQFISPYAMSAFVALTEKGLSFDTMAIDLATRQNQQQEYRGVSLTRRVPTLADGEFFLSESSAISEYLEELFPAPGHRAVYPAAPAQKAKAREIQAWLRSDLMPIRQERPTEVVFYQEGFAPLSDAAQAAVEKLVSACDGLLGNVRNGDNLFGEWCIADTDLALMINRLALHGDALPETMLRYAQLQWQRPSVQQWLQQAQSGRMSVS</sequence>
<dbReference type="InterPro" id="IPR036282">
    <property type="entry name" value="Glutathione-S-Trfase_C_sf"/>
</dbReference>
<dbReference type="PANTHER" id="PTHR42673">
    <property type="entry name" value="MALEYLACETOACETATE ISOMERASE"/>
    <property type="match status" value="1"/>
</dbReference>
<dbReference type="EMBL" id="JAQQFM010000004">
    <property type="protein sequence ID" value="MFL9924658.1"/>
    <property type="molecule type" value="Genomic_DNA"/>
</dbReference>
<dbReference type="SUPFAM" id="SSF52833">
    <property type="entry name" value="Thioredoxin-like"/>
    <property type="match status" value="1"/>
</dbReference>
<reference evidence="2 3" key="1">
    <citation type="journal article" date="2024" name="Chem. Sci.">
        <title>Discovery of megapolipeptins by genome mining of a Burkholderiales bacteria collection.</title>
        <authorList>
            <person name="Paulo B.S."/>
            <person name="Recchia M.J.J."/>
            <person name="Lee S."/>
            <person name="Fergusson C.H."/>
            <person name="Romanowski S.B."/>
            <person name="Hernandez A."/>
            <person name="Krull N."/>
            <person name="Liu D.Y."/>
            <person name="Cavanagh H."/>
            <person name="Bos A."/>
            <person name="Gray C.A."/>
            <person name="Murphy B.T."/>
            <person name="Linington R.G."/>
            <person name="Eustaquio A.S."/>
        </authorList>
    </citation>
    <scope>NUCLEOTIDE SEQUENCE [LARGE SCALE GENOMIC DNA]</scope>
    <source>
        <strain evidence="2 3">RL21-008-BIB-A</strain>
    </source>
</reference>
<accession>A0ABW9AA78</accession>
<gene>
    <name evidence="2" type="primary">yfcF</name>
    <name evidence="2" type="ORF">PQR62_10300</name>
</gene>
<dbReference type="SFLD" id="SFLDG00358">
    <property type="entry name" value="Main_(cytGST)"/>
    <property type="match status" value="1"/>
</dbReference>
<protein>
    <submittedName>
        <fullName evidence="2">Glutathione transferase</fullName>
        <ecNumber evidence="2">2.5.1.18</ecNumber>
    </submittedName>
</protein>
<dbReference type="SUPFAM" id="SSF47616">
    <property type="entry name" value="GST C-terminal domain-like"/>
    <property type="match status" value="1"/>
</dbReference>
<dbReference type="InterPro" id="IPR036249">
    <property type="entry name" value="Thioredoxin-like_sf"/>
</dbReference>
<keyword evidence="3" id="KW-1185">Reference proteome</keyword>
<evidence type="ECO:0000313" key="2">
    <source>
        <dbReference type="EMBL" id="MFL9924658.1"/>
    </source>
</evidence>
<dbReference type="GO" id="GO:0004364">
    <property type="term" value="F:glutathione transferase activity"/>
    <property type="evidence" value="ECO:0007669"/>
    <property type="project" value="UniProtKB-EC"/>
</dbReference>
<keyword evidence="2" id="KW-0808">Transferase</keyword>
<dbReference type="PANTHER" id="PTHR42673:SF21">
    <property type="entry name" value="GLUTATHIONE S-TRANSFERASE YFCF"/>
    <property type="match status" value="1"/>
</dbReference>
<dbReference type="CDD" id="cd03195">
    <property type="entry name" value="GST_C_4"/>
    <property type="match status" value="1"/>
</dbReference>
<dbReference type="InterPro" id="IPR034338">
    <property type="entry name" value="GST_4_C"/>
</dbReference>
<dbReference type="SFLD" id="SFLDS00019">
    <property type="entry name" value="Glutathione_Transferase_(cytos"/>
    <property type="match status" value="1"/>
</dbReference>
<evidence type="ECO:0000313" key="3">
    <source>
        <dbReference type="Proteomes" id="UP001629246"/>
    </source>
</evidence>
<proteinExistence type="predicted"/>
<dbReference type="Proteomes" id="UP001629246">
    <property type="component" value="Unassembled WGS sequence"/>
</dbReference>
<comment type="caution">
    <text evidence="2">The sequence shown here is derived from an EMBL/GenBank/DDBJ whole genome shotgun (WGS) entry which is preliminary data.</text>
</comment>
<dbReference type="RefSeq" id="WP_408157510.1">
    <property type="nucleotide sequence ID" value="NZ_JAQQFM010000004.1"/>
</dbReference>
<dbReference type="NCBIfam" id="NF011693">
    <property type="entry name" value="PRK15113.1"/>
    <property type="match status" value="1"/>
</dbReference>